<dbReference type="EMBL" id="JAXIOK010000006">
    <property type="protein sequence ID" value="KAK4768043.1"/>
    <property type="molecule type" value="Genomic_DNA"/>
</dbReference>
<evidence type="ECO:0000313" key="2">
    <source>
        <dbReference type="EMBL" id="KAK4768043.1"/>
    </source>
</evidence>
<accession>A0AAN7KFB3</accession>
<evidence type="ECO:0000313" key="3">
    <source>
        <dbReference type="Proteomes" id="UP001345219"/>
    </source>
</evidence>
<keyword evidence="3" id="KW-1185">Reference proteome</keyword>
<gene>
    <name evidence="2" type="ORF">SAY87_003184</name>
</gene>
<dbReference type="Proteomes" id="UP001345219">
    <property type="component" value="Chromosome 3"/>
</dbReference>
<protein>
    <submittedName>
        <fullName evidence="2">Uncharacterized protein</fullName>
    </submittedName>
</protein>
<sequence>MRAAESRRPTQYGICGPNAEQLDSPARVQGARVFHGKGADQGQFDKCTYLTRKQAKESNEIIEVETDPSPKSFTGPVFFSMATNQE</sequence>
<proteinExistence type="predicted"/>
<evidence type="ECO:0000256" key="1">
    <source>
        <dbReference type="SAM" id="MobiDB-lite"/>
    </source>
</evidence>
<name>A0AAN7KFB3_9MYRT</name>
<comment type="caution">
    <text evidence="2">The sequence shown here is derived from an EMBL/GenBank/DDBJ whole genome shotgun (WGS) entry which is preliminary data.</text>
</comment>
<reference evidence="2 3" key="1">
    <citation type="journal article" date="2023" name="Hortic Res">
        <title>Pangenome of water caltrop reveals structural variations and asymmetric subgenome divergence after allopolyploidization.</title>
        <authorList>
            <person name="Zhang X."/>
            <person name="Chen Y."/>
            <person name="Wang L."/>
            <person name="Yuan Y."/>
            <person name="Fang M."/>
            <person name="Shi L."/>
            <person name="Lu R."/>
            <person name="Comes H.P."/>
            <person name="Ma Y."/>
            <person name="Chen Y."/>
            <person name="Huang G."/>
            <person name="Zhou Y."/>
            <person name="Zheng Z."/>
            <person name="Qiu Y."/>
        </authorList>
    </citation>
    <scope>NUCLEOTIDE SEQUENCE [LARGE SCALE GENOMIC DNA]</scope>
    <source>
        <tissue evidence="2">Roots</tissue>
    </source>
</reference>
<organism evidence="2 3">
    <name type="scientific">Trapa incisa</name>
    <dbReference type="NCBI Taxonomy" id="236973"/>
    <lineage>
        <taxon>Eukaryota</taxon>
        <taxon>Viridiplantae</taxon>
        <taxon>Streptophyta</taxon>
        <taxon>Embryophyta</taxon>
        <taxon>Tracheophyta</taxon>
        <taxon>Spermatophyta</taxon>
        <taxon>Magnoliopsida</taxon>
        <taxon>eudicotyledons</taxon>
        <taxon>Gunneridae</taxon>
        <taxon>Pentapetalae</taxon>
        <taxon>rosids</taxon>
        <taxon>malvids</taxon>
        <taxon>Myrtales</taxon>
        <taxon>Lythraceae</taxon>
        <taxon>Trapa</taxon>
    </lineage>
</organism>
<feature type="region of interest" description="Disordered" evidence="1">
    <location>
        <begin position="1"/>
        <end position="23"/>
    </location>
</feature>
<dbReference type="AlphaFoldDB" id="A0AAN7KFB3"/>